<organism evidence="1 2">
    <name type="scientific">Pistacia integerrima</name>
    <dbReference type="NCBI Taxonomy" id="434235"/>
    <lineage>
        <taxon>Eukaryota</taxon>
        <taxon>Viridiplantae</taxon>
        <taxon>Streptophyta</taxon>
        <taxon>Embryophyta</taxon>
        <taxon>Tracheophyta</taxon>
        <taxon>Spermatophyta</taxon>
        <taxon>Magnoliopsida</taxon>
        <taxon>eudicotyledons</taxon>
        <taxon>Gunneridae</taxon>
        <taxon>Pentapetalae</taxon>
        <taxon>rosids</taxon>
        <taxon>malvids</taxon>
        <taxon>Sapindales</taxon>
        <taxon>Anacardiaceae</taxon>
        <taxon>Pistacia</taxon>
    </lineage>
</organism>
<reference evidence="2" key="1">
    <citation type="journal article" date="2023" name="G3 (Bethesda)">
        <title>Genome assembly and association tests identify interacting loci associated with vigor, precocity, and sex in interspecific pistachio rootstocks.</title>
        <authorList>
            <person name="Palmer W."/>
            <person name="Jacygrad E."/>
            <person name="Sagayaradj S."/>
            <person name="Cavanaugh K."/>
            <person name="Han R."/>
            <person name="Bertier L."/>
            <person name="Beede B."/>
            <person name="Kafkas S."/>
            <person name="Golino D."/>
            <person name="Preece J."/>
            <person name="Michelmore R."/>
        </authorList>
    </citation>
    <scope>NUCLEOTIDE SEQUENCE [LARGE SCALE GENOMIC DNA]</scope>
</reference>
<dbReference type="Proteomes" id="UP001163603">
    <property type="component" value="Chromosome 5"/>
</dbReference>
<protein>
    <submittedName>
        <fullName evidence="1">Uncharacterized protein</fullName>
    </submittedName>
</protein>
<accession>A0ACC0YRZ1</accession>
<name>A0ACC0YRZ1_9ROSI</name>
<evidence type="ECO:0000313" key="1">
    <source>
        <dbReference type="EMBL" id="KAJ0040918.1"/>
    </source>
</evidence>
<evidence type="ECO:0000313" key="2">
    <source>
        <dbReference type="Proteomes" id="UP001163603"/>
    </source>
</evidence>
<proteinExistence type="predicted"/>
<gene>
    <name evidence="1" type="ORF">Pint_27467</name>
</gene>
<keyword evidence="2" id="KW-1185">Reference proteome</keyword>
<dbReference type="EMBL" id="CM047740">
    <property type="protein sequence ID" value="KAJ0040918.1"/>
    <property type="molecule type" value="Genomic_DNA"/>
</dbReference>
<sequence length="428" mass="48178">MVLKASQLCRPAALIKEDPQIPLFEIAYRKASTNVFCLGVYMSRVLGCPSLAWLLQCQAQARARHREGELASLSSAEARIDSDISRCWWVPSNRALQATASTVSVLWFFGRVLWVLLVVSEVSSRLGRAGTVGLGKAMDVLDTLGSSMTNLNPQSGFLSGVGTKSNELTILAFEVANTIVKGSNLMQSLSKSSIRELKEVVLLSKGVQNLVSKDMDELLNIVAADKREELKIFTGEVVRFGNRTKDPQWHNLNRYFEKISRELIPQTQLQEEAELVMEQLMTLVQNTAELYHELQVLDRFEQDYQRKRQEEDNSGGTQKGDNFAIWGAELKSQRKLVKSLKKKSLWSINLEEVMEKLVDIVHFLLLEMHIAFGSTDADHSPFKGSISIHQRLGPAGLALHYANIVMQIDTLVSYSSHLFGMFFYWLFC</sequence>
<comment type="caution">
    <text evidence="1">The sequence shown here is derived from an EMBL/GenBank/DDBJ whole genome shotgun (WGS) entry which is preliminary data.</text>
</comment>